<dbReference type="STRING" id="70448.A0A090LZ44"/>
<dbReference type="PROSITE" id="PS50076">
    <property type="entry name" value="DNAJ_2"/>
    <property type="match status" value="1"/>
</dbReference>
<dbReference type="InterPro" id="IPR018253">
    <property type="entry name" value="DnaJ_domain_CS"/>
</dbReference>
<proteinExistence type="predicted"/>
<dbReference type="GO" id="GO:0005829">
    <property type="term" value="C:cytosol"/>
    <property type="evidence" value="ECO:0007669"/>
    <property type="project" value="TreeGrafter"/>
</dbReference>
<dbReference type="Gene3D" id="1.10.287.110">
    <property type="entry name" value="DnaJ domain"/>
    <property type="match status" value="1"/>
</dbReference>
<reference evidence="5" key="1">
    <citation type="journal article" date="2006" name="Proc. Natl. Acad. Sci. U.S.A.">
        <title>Genome analysis of the smallest free-living eukaryote Ostreococcus tauri unveils many unique features.</title>
        <authorList>
            <person name="Derelle E."/>
            <person name="Ferraz C."/>
            <person name="Rombauts S."/>
            <person name="Rouze P."/>
            <person name="Worden A.Z."/>
            <person name="Robbens S."/>
            <person name="Partensky F."/>
            <person name="Degroeve S."/>
            <person name="Echeynie S."/>
            <person name="Cooke R."/>
            <person name="Saeys Y."/>
            <person name="Wuyts J."/>
            <person name="Jabbari K."/>
            <person name="Bowler C."/>
            <person name="Panaud O."/>
            <person name="Piegu B."/>
            <person name="Ball S.G."/>
            <person name="Ral J.-P."/>
            <person name="Bouget F.-Y."/>
            <person name="Piganeau G."/>
            <person name="De Baets B."/>
            <person name="Picard A."/>
            <person name="Delseny M."/>
            <person name="Demaille J."/>
            <person name="Van de Peer Y."/>
            <person name="Moreau H."/>
        </authorList>
    </citation>
    <scope>NUCLEOTIDE SEQUENCE [LARGE SCALE GENOMIC DNA]</scope>
    <source>
        <strain evidence="5">OTTH 0595 / CCAP 157/2 / RCC745</strain>
    </source>
</reference>
<dbReference type="InterPro" id="IPR036869">
    <property type="entry name" value="J_dom_sf"/>
</dbReference>
<dbReference type="GO" id="GO:0006457">
    <property type="term" value="P:protein folding"/>
    <property type="evidence" value="ECO:0007669"/>
    <property type="project" value="InterPro"/>
</dbReference>
<dbReference type="OrthoDB" id="445556at2759"/>
<dbReference type="Pfam" id="PF00226">
    <property type="entry name" value="DnaJ"/>
    <property type="match status" value="1"/>
</dbReference>
<dbReference type="EMBL" id="CAID01000003">
    <property type="protein sequence ID" value="CEF97201.1"/>
    <property type="molecule type" value="Genomic_DNA"/>
</dbReference>
<dbReference type="SMART" id="SM00271">
    <property type="entry name" value="DnaJ"/>
    <property type="match status" value="1"/>
</dbReference>
<dbReference type="InterPro" id="IPR051339">
    <property type="entry name" value="DnaJ_subfamily_B"/>
</dbReference>
<dbReference type="Pfam" id="PF01556">
    <property type="entry name" value="DnaJ_C"/>
    <property type="match status" value="1"/>
</dbReference>
<comment type="caution">
    <text evidence="4">The sequence shown here is derived from an EMBL/GenBank/DDBJ whole genome shotgun (WGS) entry which is preliminary data.</text>
</comment>
<sequence length="404" mass="46152">MVRFNHSEDQSSPASSSTTKRRDLYDVLGLAKSSSVTGSDIRRAYHRLARSHHPDKVRGDDEAIAEATRAFQEIGHAYSVLSDPEQRKTYDEIGMKMFENPGANDHFEAEMARMKYCEALGIRECVVMEVWCALEELFTGFERRMGVMVLGVDERTRKAVPMNRIFTLRVHRGWRDGFEVKFQPSGSDLQSVMFVIRERRHERFERANAGFDLATWIALEPSQAVNGCVITTKSISGREIKLAVKPNSDTIRKGEKKVIKGEGFHIPGSNQRGDLIIYFRVMNRVEAYLRQGTGWRMKWVKRVAIGLTIWIALNVASEILLYYVEDILMFRGIPDAFLLDQFPAYYGEFDTSWWWPKVKVPQQLVNDATGRALGGLAHYHMSDVPSRALLRAIVQGGVMTRPRR</sequence>
<keyword evidence="5" id="KW-1185">Reference proteome</keyword>
<dbReference type="GO" id="GO:0051087">
    <property type="term" value="F:protein-folding chaperone binding"/>
    <property type="evidence" value="ECO:0007669"/>
    <property type="project" value="TreeGrafter"/>
</dbReference>
<gene>
    <name evidence="4" type="ORF">OT_ostta03g03590</name>
</gene>
<dbReference type="InterPro" id="IPR002939">
    <property type="entry name" value="DnaJ_C"/>
</dbReference>
<dbReference type="PANTHER" id="PTHR24078:SF553">
    <property type="entry name" value="DNAJ HOMOLOG SUBFAMILY B MEMBER 5"/>
    <property type="match status" value="1"/>
</dbReference>
<dbReference type="SUPFAM" id="SSF46565">
    <property type="entry name" value="Chaperone J-domain"/>
    <property type="match status" value="1"/>
</dbReference>
<accession>A0A090LZ44</accession>
<evidence type="ECO:0000256" key="1">
    <source>
        <dbReference type="ARBA" id="ARBA00023186"/>
    </source>
</evidence>
<protein>
    <submittedName>
        <fullName evidence="4">HSP40/DnaJ peptide-binding</fullName>
    </submittedName>
</protein>
<reference evidence="4 5" key="2">
    <citation type="journal article" date="2014" name="BMC Genomics">
        <title>An improved genome of the model marine alga Ostreococcus tauri unfolds by assessing Illumina de novo assemblies.</title>
        <authorList>
            <person name="Blanc-Mathieu R."/>
            <person name="Verhelst B."/>
            <person name="Derelle E."/>
            <person name="Rombauts S."/>
            <person name="Bouget F.Y."/>
            <person name="Carre I."/>
            <person name="Chateau A."/>
            <person name="Eyre-Walker A."/>
            <person name="Grimsley N."/>
            <person name="Moreau H."/>
            <person name="Piegu B."/>
            <person name="Rivals E."/>
            <person name="Schackwitz W."/>
            <person name="Van de Peer Y."/>
            <person name="Piganeau G."/>
        </authorList>
    </citation>
    <scope>NUCLEOTIDE SEQUENCE [LARGE SCALE GENOMIC DNA]</scope>
    <source>
        <strain evidence="5">OTTH 0595 / CCAP 157/2 / RCC745</strain>
    </source>
</reference>
<feature type="domain" description="J" evidence="3">
    <location>
        <begin position="23"/>
        <end position="94"/>
    </location>
</feature>
<dbReference type="RefSeq" id="XP_003078269.2">
    <property type="nucleotide sequence ID" value="XM_003078221.2"/>
</dbReference>
<keyword evidence="1" id="KW-0143">Chaperone</keyword>
<dbReference type="KEGG" id="ota:OT_ostta03g03590"/>
<name>A0A090LZ44_OSTTA</name>
<dbReference type="GeneID" id="9833771"/>
<dbReference type="InterPro" id="IPR001623">
    <property type="entry name" value="DnaJ_domain"/>
</dbReference>
<dbReference type="InterPro" id="IPR008971">
    <property type="entry name" value="HSP40/DnaJ_pept-bd"/>
</dbReference>
<evidence type="ECO:0000313" key="4">
    <source>
        <dbReference type="EMBL" id="CEF97201.1"/>
    </source>
</evidence>
<dbReference type="InParanoid" id="A0A090LZ44"/>
<organism evidence="4 5">
    <name type="scientific">Ostreococcus tauri</name>
    <name type="common">Marine green alga</name>
    <dbReference type="NCBI Taxonomy" id="70448"/>
    <lineage>
        <taxon>Eukaryota</taxon>
        <taxon>Viridiplantae</taxon>
        <taxon>Chlorophyta</taxon>
        <taxon>Mamiellophyceae</taxon>
        <taxon>Mamiellales</taxon>
        <taxon>Bathycoccaceae</taxon>
        <taxon>Ostreococcus</taxon>
    </lineage>
</organism>
<dbReference type="GO" id="GO:0051082">
    <property type="term" value="F:unfolded protein binding"/>
    <property type="evidence" value="ECO:0007669"/>
    <property type="project" value="InterPro"/>
</dbReference>
<dbReference type="Gene3D" id="2.60.260.20">
    <property type="entry name" value="Urease metallochaperone UreE, N-terminal domain"/>
    <property type="match status" value="2"/>
</dbReference>
<dbReference type="PANTHER" id="PTHR24078">
    <property type="entry name" value="DNAJ HOMOLOG SUBFAMILY C MEMBER"/>
    <property type="match status" value="1"/>
</dbReference>
<evidence type="ECO:0000259" key="3">
    <source>
        <dbReference type="PROSITE" id="PS50076"/>
    </source>
</evidence>
<dbReference type="SUPFAM" id="SSF49493">
    <property type="entry name" value="HSP40/DnaJ peptide-binding domain"/>
    <property type="match status" value="1"/>
</dbReference>
<dbReference type="PRINTS" id="PR00625">
    <property type="entry name" value="JDOMAIN"/>
</dbReference>
<dbReference type="PROSITE" id="PS00636">
    <property type="entry name" value="DNAJ_1"/>
    <property type="match status" value="1"/>
</dbReference>
<evidence type="ECO:0000313" key="5">
    <source>
        <dbReference type="Proteomes" id="UP000009170"/>
    </source>
</evidence>
<evidence type="ECO:0000256" key="2">
    <source>
        <dbReference type="SAM" id="MobiDB-lite"/>
    </source>
</evidence>
<dbReference type="AlphaFoldDB" id="A0A090LZ44"/>
<dbReference type="CDD" id="cd06257">
    <property type="entry name" value="DnaJ"/>
    <property type="match status" value="1"/>
</dbReference>
<feature type="region of interest" description="Disordered" evidence="2">
    <location>
        <begin position="1"/>
        <end position="21"/>
    </location>
</feature>
<dbReference type="Proteomes" id="UP000009170">
    <property type="component" value="Unassembled WGS sequence"/>
</dbReference>